<evidence type="ECO:0000256" key="1">
    <source>
        <dbReference type="SAM" id="Phobius"/>
    </source>
</evidence>
<protein>
    <submittedName>
        <fullName evidence="2">Uncharacterized protein</fullName>
    </submittedName>
</protein>
<evidence type="ECO:0000313" key="2">
    <source>
        <dbReference type="EMBL" id="RIA94776.1"/>
    </source>
</evidence>
<accession>A0A397TCU1</accession>
<keyword evidence="3" id="KW-1185">Reference proteome</keyword>
<keyword evidence="1" id="KW-1133">Transmembrane helix</keyword>
<feature type="transmembrane region" description="Helical" evidence="1">
    <location>
        <begin position="21"/>
        <end position="40"/>
    </location>
</feature>
<dbReference type="EMBL" id="QKYT01000074">
    <property type="protein sequence ID" value="RIA94776.1"/>
    <property type="molecule type" value="Genomic_DNA"/>
</dbReference>
<keyword evidence="1" id="KW-0472">Membrane</keyword>
<proteinExistence type="predicted"/>
<sequence>MFKETNKARKIHTCRPLDHMVAISFHYSTLLLPKLLYFTIDPLLNNFIVFSFSVFTVSFPIFFTNFTSYSFKMHNS</sequence>
<gene>
    <name evidence="2" type="ORF">C1645_759276</name>
</gene>
<name>A0A397TCU1_9GLOM</name>
<dbReference type="AlphaFoldDB" id="A0A397TCU1"/>
<dbReference type="Proteomes" id="UP000265703">
    <property type="component" value="Unassembled WGS sequence"/>
</dbReference>
<keyword evidence="1" id="KW-0812">Transmembrane</keyword>
<evidence type="ECO:0000313" key="3">
    <source>
        <dbReference type="Proteomes" id="UP000265703"/>
    </source>
</evidence>
<feature type="transmembrane region" description="Helical" evidence="1">
    <location>
        <begin position="46"/>
        <end position="66"/>
    </location>
</feature>
<comment type="caution">
    <text evidence="2">The sequence shown here is derived from an EMBL/GenBank/DDBJ whole genome shotgun (WGS) entry which is preliminary data.</text>
</comment>
<organism evidence="2 3">
    <name type="scientific">Glomus cerebriforme</name>
    <dbReference type="NCBI Taxonomy" id="658196"/>
    <lineage>
        <taxon>Eukaryota</taxon>
        <taxon>Fungi</taxon>
        <taxon>Fungi incertae sedis</taxon>
        <taxon>Mucoromycota</taxon>
        <taxon>Glomeromycotina</taxon>
        <taxon>Glomeromycetes</taxon>
        <taxon>Glomerales</taxon>
        <taxon>Glomeraceae</taxon>
        <taxon>Glomus</taxon>
    </lineage>
</organism>
<reference evidence="2 3" key="1">
    <citation type="submission" date="2018-06" db="EMBL/GenBank/DDBJ databases">
        <title>Comparative genomics reveals the genomic features of Rhizophagus irregularis, R. cerebriforme, R. diaphanum and Gigaspora rosea, and their symbiotic lifestyle signature.</title>
        <authorList>
            <person name="Morin E."/>
            <person name="San Clemente H."/>
            <person name="Chen E.C.H."/>
            <person name="De La Providencia I."/>
            <person name="Hainaut M."/>
            <person name="Kuo A."/>
            <person name="Kohler A."/>
            <person name="Murat C."/>
            <person name="Tang N."/>
            <person name="Roy S."/>
            <person name="Loubradou J."/>
            <person name="Henrissat B."/>
            <person name="Grigoriev I.V."/>
            <person name="Corradi N."/>
            <person name="Roux C."/>
            <person name="Martin F.M."/>
        </authorList>
    </citation>
    <scope>NUCLEOTIDE SEQUENCE [LARGE SCALE GENOMIC DNA]</scope>
    <source>
        <strain evidence="2 3">DAOM 227022</strain>
    </source>
</reference>